<dbReference type="EMBL" id="AQHW01000017">
    <property type="protein sequence ID" value="KKB54110.1"/>
    <property type="molecule type" value="Genomic_DNA"/>
</dbReference>
<accession>A0A0F5J9D6</accession>
<keyword evidence="1" id="KW-0813">Transport</keyword>
<feature type="domain" description="Secretin/TonB short N-terminal" evidence="4">
    <location>
        <begin position="58"/>
        <end position="109"/>
    </location>
</feature>
<dbReference type="InterPro" id="IPR008969">
    <property type="entry name" value="CarboxyPept-like_regulatory"/>
</dbReference>
<evidence type="ECO:0000313" key="6">
    <source>
        <dbReference type="Proteomes" id="UP000033035"/>
    </source>
</evidence>
<dbReference type="SUPFAM" id="SSF49464">
    <property type="entry name" value="Carboxypeptidase regulatory domain-like"/>
    <property type="match status" value="1"/>
</dbReference>
<evidence type="ECO:0000256" key="1">
    <source>
        <dbReference type="ARBA" id="ARBA00022448"/>
    </source>
</evidence>
<keyword evidence="2" id="KW-0472">Membrane</keyword>
<dbReference type="RefSeq" id="WP_044191584.1">
    <property type="nucleotide sequence ID" value="NZ_AUAE01000010.1"/>
</dbReference>
<dbReference type="HOGENOM" id="CLU_046816_0_0_10"/>
<dbReference type="GO" id="GO:0019867">
    <property type="term" value="C:outer membrane"/>
    <property type="evidence" value="ECO:0007669"/>
    <property type="project" value="InterPro"/>
</dbReference>
<keyword evidence="3" id="KW-0998">Cell outer membrane</keyword>
<proteinExistence type="predicted"/>
<dbReference type="STRING" id="1203610.HMPREF1536_03691"/>
<dbReference type="PATRIC" id="fig|1203610.3.peg.3763"/>
<dbReference type="InterPro" id="IPR011662">
    <property type="entry name" value="Secretin/TonB_short_N"/>
</dbReference>
<reference evidence="5 6" key="1">
    <citation type="submission" date="2013-04" db="EMBL/GenBank/DDBJ databases">
        <title>The Genome Sequence of Parabacteroides gordonii DSM 23371.</title>
        <authorList>
            <consortium name="The Broad Institute Genomics Platform"/>
            <person name="Earl A."/>
            <person name="Ward D."/>
            <person name="Feldgarden M."/>
            <person name="Gevers D."/>
            <person name="Martens E."/>
            <person name="Sakamoto M."/>
            <person name="Benno Y."/>
            <person name="Suzuki N."/>
            <person name="Matsunaga N."/>
            <person name="Koshihara K."/>
            <person name="Seki M."/>
            <person name="Komiya H."/>
            <person name="Walker B."/>
            <person name="Young S."/>
            <person name="Zeng Q."/>
            <person name="Gargeya S."/>
            <person name="Fitzgerald M."/>
            <person name="Haas B."/>
            <person name="Abouelleil A."/>
            <person name="Allen A.W."/>
            <person name="Alvarado L."/>
            <person name="Arachchi H.M."/>
            <person name="Berlin A.M."/>
            <person name="Chapman S.B."/>
            <person name="Gainer-Dewar J."/>
            <person name="Goldberg J."/>
            <person name="Griggs A."/>
            <person name="Gujja S."/>
            <person name="Hansen M."/>
            <person name="Howarth C."/>
            <person name="Imamovic A."/>
            <person name="Ireland A."/>
            <person name="Larimer J."/>
            <person name="McCowan C."/>
            <person name="Murphy C."/>
            <person name="Pearson M."/>
            <person name="Poon T.W."/>
            <person name="Priest M."/>
            <person name="Roberts A."/>
            <person name="Saif S."/>
            <person name="Shea T."/>
            <person name="Sisk P."/>
            <person name="Sykes S."/>
            <person name="Wortman J."/>
            <person name="Nusbaum C."/>
            <person name="Birren B."/>
        </authorList>
    </citation>
    <scope>NUCLEOTIDE SEQUENCE [LARGE SCALE GENOMIC DNA]</scope>
    <source>
        <strain evidence="5 6">MS-1</strain>
    </source>
</reference>
<dbReference type="AlphaFoldDB" id="A0A0F5J9D6"/>
<evidence type="ECO:0000256" key="2">
    <source>
        <dbReference type="ARBA" id="ARBA00023136"/>
    </source>
</evidence>
<evidence type="ECO:0000256" key="3">
    <source>
        <dbReference type="ARBA" id="ARBA00023237"/>
    </source>
</evidence>
<organism evidence="5 6">
    <name type="scientific">Parabacteroides gordonii MS-1 = DSM 23371</name>
    <dbReference type="NCBI Taxonomy" id="1203610"/>
    <lineage>
        <taxon>Bacteria</taxon>
        <taxon>Pseudomonadati</taxon>
        <taxon>Bacteroidota</taxon>
        <taxon>Bacteroidia</taxon>
        <taxon>Bacteroidales</taxon>
        <taxon>Tannerellaceae</taxon>
        <taxon>Parabacteroides</taxon>
    </lineage>
</organism>
<name>A0A0F5J9D6_9BACT</name>
<keyword evidence="6" id="KW-1185">Reference proteome</keyword>
<evidence type="ECO:0000313" key="5">
    <source>
        <dbReference type="EMBL" id="KKB54110.1"/>
    </source>
</evidence>
<comment type="caution">
    <text evidence="5">The sequence shown here is derived from an EMBL/GenBank/DDBJ whole genome shotgun (WGS) entry which is preliminary data.</text>
</comment>
<dbReference type="Pfam" id="PF13715">
    <property type="entry name" value="CarbopepD_reg_2"/>
    <property type="match status" value="1"/>
</dbReference>
<dbReference type="SMART" id="SM00965">
    <property type="entry name" value="STN"/>
    <property type="match status" value="1"/>
</dbReference>
<dbReference type="Proteomes" id="UP000033035">
    <property type="component" value="Unassembled WGS sequence"/>
</dbReference>
<protein>
    <recommendedName>
        <fullName evidence="4">Secretin/TonB short N-terminal domain-containing protein</fullName>
    </recommendedName>
</protein>
<gene>
    <name evidence="5" type="ORF">HMPREF1536_03691</name>
</gene>
<sequence length="519" mass="59623">MKQNVTYRILYFLIGLLLAVAVPLQADDNDILDRVIHLSKNKETVYHLLGEVSERSGYLFIYDSKIIDNEQVVKIPGGKYTVREAIQLITGNKQLGLRVIGNHILISPPVEAPPVKVEPVLPDSIRYFTLEGILRDKYSNEPIPFATVGISAEAIGSITNQGGEFRLRLPDSLRQSQISFSHLGYQPLEMSGELLAERYSMLTLEPKVISLQEVVVRIANPLRLLREMQDKKKQNYSQEPVYMTSFYREGIERKNKFVSLTEGVFKIYKTAYNNQNTVDQVKLLKMRRITSNQEKDTVVAKMKSGLNASITLDIIKNMPDFLIPESEVNYPYVFAHSDITVIDNRMANVISFEQRNFITTPLYKGNLYIDSENSALLRAEFELHPKYVKEAAGMLVEKKSRNLKITPQKVIYTVTYKPWNGTYYINHVRGDLHFKVKQKRQLFGSSPLHVWFEMVICKTDTVNVNRFTRKETLSTRTVFSETKFSYDEKFWGDFNVIPPEEKLNEAIGKISSKIEETGY</sequence>
<evidence type="ECO:0000259" key="4">
    <source>
        <dbReference type="SMART" id="SM00965"/>
    </source>
</evidence>